<protein>
    <recommendedName>
        <fullName evidence="4">Sulfotransferase</fullName>
    </recommendedName>
</protein>
<dbReference type="OrthoDB" id="53796at2759"/>
<evidence type="ECO:0000313" key="3">
    <source>
        <dbReference type="Proteomes" id="UP000693970"/>
    </source>
</evidence>
<evidence type="ECO:0000313" key="2">
    <source>
        <dbReference type="EMBL" id="KAG7342938.1"/>
    </source>
</evidence>
<dbReference type="EMBL" id="JAGRRH010000024">
    <property type="protein sequence ID" value="KAG7342938.1"/>
    <property type="molecule type" value="Genomic_DNA"/>
</dbReference>
<reference evidence="2" key="2">
    <citation type="submission" date="2021-04" db="EMBL/GenBank/DDBJ databases">
        <authorList>
            <person name="Podell S."/>
        </authorList>
    </citation>
    <scope>NUCLEOTIDE SEQUENCE</scope>
    <source>
        <strain evidence="2">Hildebrandi</strain>
    </source>
</reference>
<proteinExistence type="predicted"/>
<feature type="transmembrane region" description="Helical" evidence="1">
    <location>
        <begin position="73"/>
        <end position="91"/>
    </location>
</feature>
<reference evidence="2" key="1">
    <citation type="journal article" date="2021" name="Sci. Rep.">
        <title>Diploid genomic architecture of Nitzschia inconspicua, an elite biomass production diatom.</title>
        <authorList>
            <person name="Oliver A."/>
            <person name="Podell S."/>
            <person name="Pinowska A."/>
            <person name="Traller J.C."/>
            <person name="Smith S.R."/>
            <person name="McClure R."/>
            <person name="Beliaev A."/>
            <person name="Bohutskyi P."/>
            <person name="Hill E.A."/>
            <person name="Rabines A."/>
            <person name="Zheng H."/>
            <person name="Allen L.Z."/>
            <person name="Kuo A."/>
            <person name="Grigoriev I.V."/>
            <person name="Allen A.E."/>
            <person name="Hazlebeck D."/>
            <person name="Allen E.E."/>
        </authorList>
    </citation>
    <scope>NUCLEOTIDE SEQUENCE</scope>
    <source>
        <strain evidence="2">Hildebrandi</strain>
    </source>
</reference>
<keyword evidence="3" id="KW-1185">Reference proteome</keyword>
<gene>
    <name evidence="2" type="ORF">IV203_020883</name>
</gene>
<evidence type="ECO:0008006" key="4">
    <source>
        <dbReference type="Google" id="ProtNLM"/>
    </source>
</evidence>
<dbReference type="AlphaFoldDB" id="A0A9K3KFU9"/>
<name>A0A9K3KFU9_9STRA</name>
<keyword evidence="1" id="KW-1133">Transmembrane helix</keyword>
<accession>A0A9K3KFU9</accession>
<sequence>MMVSRDMDSSSCGSYCTNDDDMEMISLLHNDDDNGDDHETIDEDDAKKETDAILQINSRKVTGRISSVRGCKLACRWSIVMIVTGICIWLLHSIRVGFISIHSNNILNNNTTHLSCDCYNMAARCCDRTIFRTHKFGTVLLGDMFLPNRQKDAQYRIHTNPTPKNPDYQLPTTLDYRHVLVTRNWFDAIVSGYLYHQAGYECVMDYRGNASAVFQHHSEYFNMEQHYHLADWDKQLTYLSVSSPSTPSSSSIPPRHNRSFCEYLQDQPEEIGMAVLMDFALSRWYKGVVAYYEKAQERDQSKQQQRSLFLCFEDLVDPFQQEGFFYQMVAFLFPGGNASEWKLPGRIQASIQQQKVSRTGKYEGGHATTHDTALRTRLRALAERLDRDLFGNVVATSSAVFGCGE</sequence>
<organism evidence="2 3">
    <name type="scientific">Nitzschia inconspicua</name>
    <dbReference type="NCBI Taxonomy" id="303405"/>
    <lineage>
        <taxon>Eukaryota</taxon>
        <taxon>Sar</taxon>
        <taxon>Stramenopiles</taxon>
        <taxon>Ochrophyta</taxon>
        <taxon>Bacillariophyta</taxon>
        <taxon>Bacillariophyceae</taxon>
        <taxon>Bacillariophycidae</taxon>
        <taxon>Bacillariales</taxon>
        <taxon>Bacillariaceae</taxon>
        <taxon>Nitzschia</taxon>
    </lineage>
</organism>
<comment type="caution">
    <text evidence="2">The sequence shown here is derived from an EMBL/GenBank/DDBJ whole genome shotgun (WGS) entry which is preliminary data.</text>
</comment>
<evidence type="ECO:0000256" key="1">
    <source>
        <dbReference type="SAM" id="Phobius"/>
    </source>
</evidence>
<keyword evidence="1" id="KW-0812">Transmembrane</keyword>
<keyword evidence="1" id="KW-0472">Membrane</keyword>
<dbReference type="Proteomes" id="UP000693970">
    <property type="component" value="Unassembled WGS sequence"/>
</dbReference>